<name>A0A8S5RZP2_9CAUD</name>
<protein>
    <submittedName>
        <fullName evidence="1">Uncharacterized protein</fullName>
    </submittedName>
</protein>
<accession>A0A8S5RZP2</accession>
<dbReference type="EMBL" id="BK032510">
    <property type="protein sequence ID" value="DAF43979.1"/>
    <property type="molecule type" value="Genomic_DNA"/>
</dbReference>
<sequence length="81" mass="9519">MRVEYYRIEGMMETESTLKDAKITAKEYIKDLEKEDEKPLTDEELEEVYISGINKGETITLTKIIRKSNGEIGFCKTFRNY</sequence>
<proteinExistence type="predicted"/>
<evidence type="ECO:0000313" key="1">
    <source>
        <dbReference type="EMBL" id="DAF43979.1"/>
    </source>
</evidence>
<reference evidence="1" key="1">
    <citation type="journal article" date="2021" name="Proc. Natl. Acad. Sci. U.S.A.">
        <title>A Catalog of Tens of Thousands of Viruses from Human Metagenomes Reveals Hidden Associations with Chronic Diseases.</title>
        <authorList>
            <person name="Tisza M.J."/>
            <person name="Buck C.B."/>
        </authorList>
    </citation>
    <scope>NUCLEOTIDE SEQUENCE</scope>
    <source>
        <strain evidence="1">CtNQV2</strain>
    </source>
</reference>
<organism evidence="1">
    <name type="scientific">Myoviridae sp. ctNQV2</name>
    <dbReference type="NCBI Taxonomy" id="2827683"/>
    <lineage>
        <taxon>Viruses</taxon>
        <taxon>Duplodnaviria</taxon>
        <taxon>Heunggongvirae</taxon>
        <taxon>Uroviricota</taxon>
        <taxon>Caudoviricetes</taxon>
    </lineage>
</organism>